<evidence type="ECO:0000313" key="2">
    <source>
        <dbReference type="Proteomes" id="UP000774617"/>
    </source>
</evidence>
<dbReference type="EMBL" id="JAGTJR010000004">
    <property type="protein sequence ID" value="KAH7061520.1"/>
    <property type="molecule type" value="Genomic_DNA"/>
</dbReference>
<reference evidence="1 2" key="1">
    <citation type="journal article" date="2021" name="Nat. Commun.">
        <title>Genetic determinants of endophytism in the Arabidopsis root mycobiome.</title>
        <authorList>
            <person name="Mesny F."/>
            <person name="Miyauchi S."/>
            <person name="Thiergart T."/>
            <person name="Pickel B."/>
            <person name="Atanasova L."/>
            <person name="Karlsson M."/>
            <person name="Huettel B."/>
            <person name="Barry K.W."/>
            <person name="Haridas S."/>
            <person name="Chen C."/>
            <person name="Bauer D."/>
            <person name="Andreopoulos W."/>
            <person name="Pangilinan J."/>
            <person name="LaButti K."/>
            <person name="Riley R."/>
            <person name="Lipzen A."/>
            <person name="Clum A."/>
            <person name="Drula E."/>
            <person name="Henrissat B."/>
            <person name="Kohler A."/>
            <person name="Grigoriev I.V."/>
            <person name="Martin F.M."/>
            <person name="Hacquard S."/>
        </authorList>
    </citation>
    <scope>NUCLEOTIDE SEQUENCE [LARGE SCALE GENOMIC DNA]</scope>
    <source>
        <strain evidence="1 2">MPI-SDFR-AT-0080</strain>
    </source>
</reference>
<proteinExistence type="predicted"/>
<evidence type="ECO:0000313" key="1">
    <source>
        <dbReference type="EMBL" id="KAH7061520.1"/>
    </source>
</evidence>
<keyword evidence="2" id="KW-1185">Reference proteome</keyword>
<accession>A0ABQ8GPV7</accession>
<organism evidence="1 2">
    <name type="scientific">Macrophomina phaseolina</name>
    <dbReference type="NCBI Taxonomy" id="35725"/>
    <lineage>
        <taxon>Eukaryota</taxon>
        <taxon>Fungi</taxon>
        <taxon>Dikarya</taxon>
        <taxon>Ascomycota</taxon>
        <taxon>Pezizomycotina</taxon>
        <taxon>Dothideomycetes</taxon>
        <taxon>Dothideomycetes incertae sedis</taxon>
        <taxon>Botryosphaeriales</taxon>
        <taxon>Botryosphaeriaceae</taxon>
        <taxon>Macrophomina</taxon>
    </lineage>
</organism>
<sequence>MCRNGALQADNSMSMCLSRAFVKTRQTMAPLLQTGTKLRPIMGQPHALAIKSSDASGRGGGGLIRALAKCLWLPLLSAWLGRKANPIASVLSSLSLPPFSHNTNHIHILGWKRDTGHSSGQLVFSLARVLARDSRVRVDGLPTRCVPAFCVPRIQASASLMESDHFQMICGACVPGLQSFRFSPRPSATIQVKISTAVGRMSRPILAFFSLPSRPDRIIRKLSLNLSSTDAKF</sequence>
<comment type="caution">
    <text evidence="1">The sequence shown here is derived from an EMBL/GenBank/DDBJ whole genome shotgun (WGS) entry which is preliminary data.</text>
</comment>
<name>A0ABQ8GPV7_9PEZI</name>
<dbReference type="Proteomes" id="UP000774617">
    <property type="component" value="Unassembled WGS sequence"/>
</dbReference>
<gene>
    <name evidence="1" type="ORF">B0J12DRAFT_298907</name>
</gene>
<protein>
    <submittedName>
        <fullName evidence="1">Uncharacterized protein</fullName>
    </submittedName>
</protein>